<evidence type="ECO:0000313" key="9">
    <source>
        <dbReference type="Proteomes" id="UP000749559"/>
    </source>
</evidence>
<keyword evidence="7" id="KW-0472">Membrane</keyword>
<evidence type="ECO:0000256" key="3">
    <source>
        <dbReference type="ARBA" id="ARBA00023004"/>
    </source>
</evidence>
<dbReference type="Proteomes" id="UP000749559">
    <property type="component" value="Unassembled WGS sequence"/>
</dbReference>
<dbReference type="EMBL" id="CAIIXF020000001">
    <property type="protein sequence ID" value="CAH1773296.1"/>
    <property type="molecule type" value="Genomic_DNA"/>
</dbReference>
<dbReference type="InterPro" id="IPR050196">
    <property type="entry name" value="Cytochrome_P450_Monoox"/>
</dbReference>
<dbReference type="CDD" id="cd20659">
    <property type="entry name" value="CYP4B_4F-like"/>
    <property type="match status" value="1"/>
</dbReference>
<protein>
    <recommendedName>
        <fullName evidence="10">Cytochrome P450</fullName>
    </recommendedName>
</protein>
<keyword evidence="5" id="KW-0503">Monooxygenase</keyword>
<evidence type="ECO:0000256" key="2">
    <source>
        <dbReference type="ARBA" id="ARBA00022723"/>
    </source>
</evidence>
<comment type="similarity">
    <text evidence="1 5">Belongs to the cytochrome P450 family.</text>
</comment>
<evidence type="ECO:0000256" key="4">
    <source>
        <dbReference type="PIRSR" id="PIRSR602403-1"/>
    </source>
</evidence>
<dbReference type="GO" id="GO:0020037">
    <property type="term" value="F:heme binding"/>
    <property type="evidence" value="ECO:0007669"/>
    <property type="project" value="InterPro"/>
</dbReference>
<dbReference type="GO" id="GO:0005506">
    <property type="term" value="F:iron ion binding"/>
    <property type="evidence" value="ECO:0007669"/>
    <property type="project" value="InterPro"/>
</dbReference>
<reference evidence="8" key="1">
    <citation type="submission" date="2022-03" db="EMBL/GenBank/DDBJ databases">
        <authorList>
            <person name="Martin C."/>
        </authorList>
    </citation>
    <scope>NUCLEOTIDE SEQUENCE</scope>
</reference>
<dbReference type="InterPro" id="IPR001128">
    <property type="entry name" value="Cyt_P450"/>
</dbReference>
<proteinExistence type="inferred from homology"/>
<accession>A0A8S4MXI8</accession>
<comment type="cofactor">
    <cofactor evidence="4">
        <name>heme</name>
        <dbReference type="ChEBI" id="CHEBI:30413"/>
    </cofactor>
</comment>
<dbReference type="PRINTS" id="PR00465">
    <property type="entry name" value="EP450IV"/>
</dbReference>
<dbReference type="Pfam" id="PF00067">
    <property type="entry name" value="p450"/>
    <property type="match status" value="1"/>
</dbReference>
<evidence type="ECO:0000256" key="1">
    <source>
        <dbReference type="ARBA" id="ARBA00010617"/>
    </source>
</evidence>
<dbReference type="PANTHER" id="PTHR24291:SF201">
    <property type="entry name" value="CYTOCHROME P450, FAMILY 4, SUBFAMILY B, POLYPEPTIDE 7"/>
    <property type="match status" value="1"/>
</dbReference>
<keyword evidence="7" id="KW-0812">Transmembrane</keyword>
<evidence type="ECO:0000256" key="7">
    <source>
        <dbReference type="SAM" id="Phobius"/>
    </source>
</evidence>
<name>A0A8S4MXI8_OWEFU</name>
<dbReference type="GO" id="GO:0004497">
    <property type="term" value="F:monooxygenase activity"/>
    <property type="evidence" value="ECO:0007669"/>
    <property type="project" value="UniProtKB-KW"/>
</dbReference>
<dbReference type="InterPro" id="IPR036396">
    <property type="entry name" value="Cyt_P450_sf"/>
</dbReference>
<dbReference type="Gene3D" id="1.10.630.10">
    <property type="entry name" value="Cytochrome P450"/>
    <property type="match status" value="1"/>
</dbReference>
<gene>
    <name evidence="8" type="ORF">OFUS_LOCUS914</name>
</gene>
<dbReference type="PROSITE" id="PS00086">
    <property type="entry name" value="CYTOCHROME_P450"/>
    <property type="match status" value="1"/>
</dbReference>
<keyword evidence="9" id="KW-1185">Reference proteome</keyword>
<sequence length="586" mass="66669">MNVTHVIYALIVIFGLLLMKSLLSKCQTLRALYKSMEQVPSAFPKSHILFGNVHQHPGLNAEGLKWYLRLAHTWKDAVGVKVWAGPFQAIVAIFNHLSIRDILNTDTTEKPMIIPGYEIVVPWIGHGLLTSNGPKWFRNRRLLTPAFHFGVLKPYVKIYNEVATILSTNLNRNCDTGKSFDVTELIGLATLDSLLRCLVSYEDDAIQQTKGIHPYVYALEELGRLSIKRAFNIFHYSDTIYNLSSDGRLFRKYCDYVHQFAEDLIKQRRDAQMLEASTEGESTKKHLDFLDIMLSARDDDSNGLSDEEIRHQVDTFLFAGHDTTTSAVCWTLHSLAGNQVWQDKVREEVSNILASTGSDEITWEDVGKLTTLSLVVKEVLRMHTPAVAISRIVKEKMMVNGVEILPDTLLDLRLYTLHHNKKTWGDDAMEFKPERFLTKEVQQLDPFAYVPFSAGSRNCIGKNFALNELKVITARLIHKFRFEIDEDNQPIYKPEIVMSCKGACDSMRCSCKKQDLICGSSCKCRKGVCENCPTHQHDDVDESDNEFEPVDDTITPNVEDQEENELPENPLPDNWMNQLVKVDAII</sequence>
<dbReference type="AlphaFoldDB" id="A0A8S4MXI8"/>
<feature type="transmembrane region" description="Helical" evidence="7">
    <location>
        <begin position="6"/>
        <end position="23"/>
    </location>
</feature>
<keyword evidence="5" id="KW-0560">Oxidoreductase</keyword>
<dbReference type="SUPFAM" id="SSF48264">
    <property type="entry name" value="Cytochrome P450"/>
    <property type="match status" value="1"/>
</dbReference>
<organism evidence="8 9">
    <name type="scientific">Owenia fusiformis</name>
    <name type="common">Polychaete worm</name>
    <dbReference type="NCBI Taxonomy" id="6347"/>
    <lineage>
        <taxon>Eukaryota</taxon>
        <taxon>Metazoa</taxon>
        <taxon>Spiralia</taxon>
        <taxon>Lophotrochozoa</taxon>
        <taxon>Annelida</taxon>
        <taxon>Polychaeta</taxon>
        <taxon>Sedentaria</taxon>
        <taxon>Canalipalpata</taxon>
        <taxon>Sabellida</taxon>
        <taxon>Oweniida</taxon>
        <taxon>Oweniidae</taxon>
        <taxon>Owenia</taxon>
    </lineage>
</organism>
<evidence type="ECO:0000256" key="6">
    <source>
        <dbReference type="SAM" id="MobiDB-lite"/>
    </source>
</evidence>
<feature type="region of interest" description="Disordered" evidence="6">
    <location>
        <begin position="536"/>
        <end position="572"/>
    </location>
</feature>
<dbReference type="InterPro" id="IPR017972">
    <property type="entry name" value="Cyt_P450_CS"/>
</dbReference>
<keyword evidence="4 5" id="KW-0349">Heme</keyword>
<keyword evidence="3 4" id="KW-0408">Iron</keyword>
<dbReference type="InterPro" id="IPR002403">
    <property type="entry name" value="Cyt_P450_E_grp-IV"/>
</dbReference>
<evidence type="ECO:0008006" key="10">
    <source>
        <dbReference type="Google" id="ProtNLM"/>
    </source>
</evidence>
<comment type="caution">
    <text evidence="8">The sequence shown here is derived from an EMBL/GenBank/DDBJ whole genome shotgun (WGS) entry which is preliminary data.</text>
</comment>
<keyword evidence="2 4" id="KW-0479">Metal-binding</keyword>
<feature type="binding site" description="axial binding residue" evidence="4">
    <location>
        <position position="459"/>
    </location>
    <ligand>
        <name>heme</name>
        <dbReference type="ChEBI" id="CHEBI:30413"/>
    </ligand>
    <ligandPart>
        <name>Fe</name>
        <dbReference type="ChEBI" id="CHEBI:18248"/>
    </ligandPart>
</feature>
<evidence type="ECO:0000256" key="5">
    <source>
        <dbReference type="RuleBase" id="RU000461"/>
    </source>
</evidence>
<dbReference type="PANTHER" id="PTHR24291">
    <property type="entry name" value="CYTOCHROME P450 FAMILY 4"/>
    <property type="match status" value="1"/>
</dbReference>
<dbReference type="OrthoDB" id="1470350at2759"/>
<dbReference type="GO" id="GO:0016705">
    <property type="term" value="F:oxidoreductase activity, acting on paired donors, with incorporation or reduction of molecular oxygen"/>
    <property type="evidence" value="ECO:0007669"/>
    <property type="project" value="InterPro"/>
</dbReference>
<keyword evidence="7" id="KW-1133">Transmembrane helix</keyword>
<dbReference type="PRINTS" id="PR00385">
    <property type="entry name" value="P450"/>
</dbReference>
<evidence type="ECO:0000313" key="8">
    <source>
        <dbReference type="EMBL" id="CAH1773296.1"/>
    </source>
</evidence>
<feature type="compositionally biased region" description="Acidic residues" evidence="6">
    <location>
        <begin position="539"/>
        <end position="551"/>
    </location>
</feature>